<dbReference type="SUPFAM" id="SSF55874">
    <property type="entry name" value="ATPase domain of HSP90 chaperone/DNA topoisomerase II/histidine kinase"/>
    <property type="match status" value="1"/>
</dbReference>
<protein>
    <recommendedName>
        <fullName evidence="3">histidine kinase</fullName>
        <ecNumber evidence="3">2.7.13.3</ecNumber>
    </recommendedName>
</protein>
<evidence type="ECO:0000256" key="4">
    <source>
        <dbReference type="ARBA" id="ARBA00022553"/>
    </source>
</evidence>
<evidence type="ECO:0000256" key="8">
    <source>
        <dbReference type="ARBA" id="ARBA00022989"/>
    </source>
</evidence>
<keyword evidence="8 10" id="KW-1133">Transmembrane helix</keyword>
<sequence>MRNLSVTTFIHILFSVAILILIATFLLFLSWDKDRHKIEEYKRYQLISITFLSKLQLNPGKEDLDALYKDLRVKPLSEKKATKIKKQIETEGETVFTGGSSLGQVRVFRIEDEHYIYVQRMQHNLLLEDDRAENYYFEIAVALGVFLIAVLLILYLAVLRKLYPLKKLHKQIQRFAQGDMQTRITYLYDDEIGKIAKSFDDAIVHINALSTSKNLFMRNVMHELKTPITKGRIVVEMMEDEASKKILVRAFERMNELISELAEIERVTTQSFEPTFEYVMLDEVIRRSQELLMMAKDNVTVDVKNVALATDIKLLALAIKNLLDNGIKYSKDKHVTLKTVGDGLEISSKGEKLQHPLSYYVEPFSQEEKRSSGFGLGLYIVHNILEKLGCGLDYKYVDGYNIFVIKAGDACRFG</sequence>
<comment type="caution">
    <text evidence="13">The sequence shown here is derived from an EMBL/GenBank/DDBJ whole genome shotgun (WGS) entry which is preliminary data.</text>
</comment>
<keyword evidence="4" id="KW-0597">Phosphoprotein</keyword>
<evidence type="ECO:0000256" key="7">
    <source>
        <dbReference type="ARBA" id="ARBA00022777"/>
    </source>
</evidence>
<feature type="domain" description="Histidine kinase" evidence="11">
    <location>
        <begin position="219"/>
        <end position="391"/>
    </location>
</feature>
<evidence type="ECO:0000313" key="14">
    <source>
        <dbReference type="Proteomes" id="UP001169066"/>
    </source>
</evidence>
<dbReference type="PANTHER" id="PTHR45528:SF12">
    <property type="entry name" value="SENSOR HISTIDINE KINASE ARSS"/>
    <property type="match status" value="1"/>
</dbReference>
<dbReference type="NCBIfam" id="NF038389">
    <property type="entry name" value="ArsS_fam_HK"/>
    <property type="match status" value="1"/>
</dbReference>
<feature type="transmembrane region" description="Helical" evidence="10">
    <location>
        <begin position="135"/>
        <end position="158"/>
    </location>
</feature>
<dbReference type="SUPFAM" id="SSF158472">
    <property type="entry name" value="HAMP domain-like"/>
    <property type="match status" value="1"/>
</dbReference>
<accession>A0ABT7QPN4</accession>
<dbReference type="InterPro" id="IPR005467">
    <property type="entry name" value="His_kinase_dom"/>
</dbReference>
<dbReference type="PANTHER" id="PTHR45528">
    <property type="entry name" value="SENSOR HISTIDINE KINASE CPXA"/>
    <property type="match status" value="1"/>
</dbReference>
<dbReference type="SUPFAM" id="SSF47384">
    <property type="entry name" value="Homodimeric domain of signal transducing histidine kinase"/>
    <property type="match status" value="1"/>
</dbReference>
<evidence type="ECO:0000256" key="10">
    <source>
        <dbReference type="SAM" id="Phobius"/>
    </source>
</evidence>
<dbReference type="CDD" id="cd00082">
    <property type="entry name" value="HisKA"/>
    <property type="match status" value="1"/>
</dbReference>
<dbReference type="PROSITE" id="PS50109">
    <property type="entry name" value="HIS_KIN"/>
    <property type="match status" value="1"/>
</dbReference>
<dbReference type="InterPro" id="IPR036097">
    <property type="entry name" value="HisK_dim/P_sf"/>
</dbReference>
<dbReference type="InterPro" id="IPR036890">
    <property type="entry name" value="HATPase_C_sf"/>
</dbReference>
<feature type="domain" description="HAMP" evidence="12">
    <location>
        <begin position="164"/>
        <end position="211"/>
    </location>
</feature>
<evidence type="ECO:0000256" key="5">
    <source>
        <dbReference type="ARBA" id="ARBA00022679"/>
    </source>
</evidence>
<evidence type="ECO:0000256" key="9">
    <source>
        <dbReference type="ARBA" id="ARBA00023136"/>
    </source>
</evidence>
<reference evidence="13" key="1">
    <citation type="submission" date="2023-01" db="EMBL/GenBank/DDBJ databases">
        <title>Sulfurovum sp. XTW-4 genome assembly.</title>
        <authorList>
            <person name="Wang J."/>
        </authorList>
    </citation>
    <scope>NUCLEOTIDE SEQUENCE</scope>
    <source>
        <strain evidence="13">XTW-4</strain>
    </source>
</reference>
<evidence type="ECO:0000256" key="2">
    <source>
        <dbReference type="ARBA" id="ARBA00004141"/>
    </source>
</evidence>
<dbReference type="InterPro" id="IPR003660">
    <property type="entry name" value="HAMP_dom"/>
</dbReference>
<feature type="transmembrane region" description="Helical" evidence="10">
    <location>
        <begin position="12"/>
        <end position="31"/>
    </location>
</feature>
<dbReference type="EMBL" id="JAQIBC010000001">
    <property type="protein sequence ID" value="MDM5263046.1"/>
    <property type="molecule type" value="Genomic_DNA"/>
</dbReference>
<comment type="catalytic activity">
    <reaction evidence="1">
        <text>ATP + protein L-histidine = ADP + protein N-phospho-L-histidine.</text>
        <dbReference type="EC" id="2.7.13.3"/>
    </reaction>
</comment>
<dbReference type="Proteomes" id="UP001169066">
    <property type="component" value="Unassembled WGS sequence"/>
</dbReference>
<dbReference type="RefSeq" id="WP_008244516.1">
    <property type="nucleotide sequence ID" value="NZ_JAQIBC010000001.1"/>
</dbReference>
<dbReference type="PROSITE" id="PS50885">
    <property type="entry name" value="HAMP"/>
    <property type="match status" value="1"/>
</dbReference>
<gene>
    <name evidence="13" type="ORF">PF327_02435</name>
</gene>
<evidence type="ECO:0000256" key="3">
    <source>
        <dbReference type="ARBA" id="ARBA00012438"/>
    </source>
</evidence>
<proteinExistence type="predicted"/>
<keyword evidence="7 13" id="KW-0418">Kinase</keyword>
<organism evidence="13 14">
    <name type="scientific">Sulfurovum xiamenensis</name>
    <dbReference type="NCBI Taxonomy" id="3019066"/>
    <lineage>
        <taxon>Bacteria</taxon>
        <taxon>Pseudomonadati</taxon>
        <taxon>Campylobacterota</taxon>
        <taxon>Epsilonproteobacteria</taxon>
        <taxon>Campylobacterales</taxon>
        <taxon>Sulfurovaceae</taxon>
        <taxon>Sulfurovum</taxon>
    </lineage>
</organism>
<keyword evidence="5" id="KW-0808">Transferase</keyword>
<dbReference type="Gene3D" id="3.30.565.10">
    <property type="entry name" value="Histidine kinase-like ATPase, C-terminal domain"/>
    <property type="match status" value="1"/>
</dbReference>
<keyword evidence="14" id="KW-1185">Reference proteome</keyword>
<dbReference type="CDD" id="cd06225">
    <property type="entry name" value="HAMP"/>
    <property type="match status" value="1"/>
</dbReference>
<dbReference type="InterPro" id="IPR050398">
    <property type="entry name" value="HssS/ArlS-like"/>
</dbReference>
<dbReference type="InterPro" id="IPR003594">
    <property type="entry name" value="HATPase_dom"/>
</dbReference>
<dbReference type="SMART" id="SM00388">
    <property type="entry name" value="HisKA"/>
    <property type="match status" value="1"/>
</dbReference>
<keyword evidence="9 10" id="KW-0472">Membrane</keyword>
<evidence type="ECO:0000313" key="13">
    <source>
        <dbReference type="EMBL" id="MDM5263046.1"/>
    </source>
</evidence>
<dbReference type="InterPro" id="IPR047994">
    <property type="entry name" value="ArsS-like"/>
</dbReference>
<name>A0ABT7QPN4_9BACT</name>
<evidence type="ECO:0000259" key="11">
    <source>
        <dbReference type="PROSITE" id="PS50109"/>
    </source>
</evidence>
<dbReference type="Pfam" id="PF02518">
    <property type="entry name" value="HATPase_c"/>
    <property type="match status" value="1"/>
</dbReference>
<evidence type="ECO:0000256" key="6">
    <source>
        <dbReference type="ARBA" id="ARBA00022692"/>
    </source>
</evidence>
<dbReference type="Gene3D" id="1.10.287.130">
    <property type="match status" value="1"/>
</dbReference>
<dbReference type="EC" id="2.7.13.3" evidence="3"/>
<dbReference type="InterPro" id="IPR003661">
    <property type="entry name" value="HisK_dim/P_dom"/>
</dbReference>
<evidence type="ECO:0000259" key="12">
    <source>
        <dbReference type="PROSITE" id="PS50885"/>
    </source>
</evidence>
<keyword evidence="6 10" id="KW-0812">Transmembrane</keyword>
<dbReference type="Pfam" id="PF00512">
    <property type="entry name" value="HisKA"/>
    <property type="match status" value="1"/>
</dbReference>
<evidence type="ECO:0000256" key="1">
    <source>
        <dbReference type="ARBA" id="ARBA00000085"/>
    </source>
</evidence>
<dbReference type="GO" id="GO:0016301">
    <property type="term" value="F:kinase activity"/>
    <property type="evidence" value="ECO:0007669"/>
    <property type="project" value="UniProtKB-KW"/>
</dbReference>
<dbReference type="Pfam" id="PF00672">
    <property type="entry name" value="HAMP"/>
    <property type="match status" value="1"/>
</dbReference>
<dbReference type="SMART" id="SM00304">
    <property type="entry name" value="HAMP"/>
    <property type="match status" value="1"/>
</dbReference>
<comment type="subcellular location">
    <subcellularLocation>
        <location evidence="2">Membrane</location>
        <topology evidence="2">Multi-pass membrane protein</topology>
    </subcellularLocation>
</comment>
<dbReference type="Gene3D" id="6.10.340.10">
    <property type="match status" value="1"/>
</dbReference>